<dbReference type="RefSeq" id="WP_285188590.1">
    <property type="nucleotide sequence ID" value="NZ_CP126981.1"/>
</dbReference>
<gene>
    <name evidence="1" type="ORF">PT015_02615</name>
</gene>
<evidence type="ECO:0000313" key="2">
    <source>
        <dbReference type="Proteomes" id="UP001236585"/>
    </source>
</evidence>
<keyword evidence="2" id="KW-1185">Reference proteome</keyword>
<dbReference type="Proteomes" id="UP001236585">
    <property type="component" value="Chromosome"/>
</dbReference>
<sequence length="168" mass="18522">MDETILVQELGQLLEFSYTDMLCYAGPFSRAGVASALKVLQRAFAALSPNHPPQRRSIVVRAAFDEPGIRDGIEAVTRAVTDGRYSIDSGLVRPGRGRMLQGFVFQATVNGRTATLMMRPGFITEEFFALAGKAERDQAEEAHFDNLNVEMARHILAASAEDVYELQL</sequence>
<reference evidence="1 2" key="1">
    <citation type="journal article" date="2023" name="Microbiol. Resour. Announc.">
        <title>Complete Genome Sequence of Mycobacterium wuenschmanii, a novel Nontuberculous Mycobacterium Isolated from a captive population of Amazon Milk Frogs.</title>
        <authorList>
            <person name="Hicks J."/>
            <person name="Zeineldin M."/>
            <person name="Ward H."/>
            <person name="Wuenschmann A."/>
            <person name="Camp P."/>
            <person name="Farrell D."/>
            <person name="Lehman K."/>
            <person name="Thacker T."/>
            <person name="Cuthbert E."/>
        </authorList>
    </citation>
    <scope>NUCLEOTIDE SEQUENCE [LARGE SCALE GENOMIC DNA]</scope>
    <source>
        <strain evidence="1 2">Wuenschmanii</strain>
    </source>
</reference>
<accession>A0ABY8VZV0</accession>
<protein>
    <submittedName>
        <fullName evidence="1">Uncharacterized protein</fullName>
    </submittedName>
</protein>
<proteinExistence type="predicted"/>
<dbReference type="EMBL" id="CP126981">
    <property type="protein sequence ID" value="WIM88416.1"/>
    <property type="molecule type" value="Genomic_DNA"/>
</dbReference>
<name>A0ABY8VZV0_9MYCO</name>
<organism evidence="1 2">
    <name type="scientific">Candidatus Mycobacterium wuenschmannii</name>
    <dbReference type="NCBI Taxonomy" id="3027808"/>
    <lineage>
        <taxon>Bacteria</taxon>
        <taxon>Bacillati</taxon>
        <taxon>Actinomycetota</taxon>
        <taxon>Actinomycetes</taxon>
        <taxon>Mycobacteriales</taxon>
        <taxon>Mycobacteriaceae</taxon>
        <taxon>Mycobacterium</taxon>
    </lineage>
</organism>
<evidence type="ECO:0000313" key="1">
    <source>
        <dbReference type="EMBL" id="WIM88416.1"/>
    </source>
</evidence>